<dbReference type="Proteomes" id="UP000063964">
    <property type="component" value="Chromosome"/>
</dbReference>
<dbReference type="AlphaFoldDB" id="A0A109WAW8"/>
<dbReference type="Pfam" id="PF06035">
    <property type="entry name" value="Peptidase_C93"/>
    <property type="match status" value="1"/>
</dbReference>
<evidence type="ECO:0008006" key="3">
    <source>
        <dbReference type="Google" id="ProtNLM"/>
    </source>
</evidence>
<dbReference type="STRING" id="888061.AXF15_03175"/>
<evidence type="ECO:0000313" key="1">
    <source>
        <dbReference type="EMBL" id="AMD92208.1"/>
    </source>
</evidence>
<accession>A0A109WAW8</accession>
<dbReference type="KEGG" id="doa:AXF15_03175"/>
<dbReference type="PANTHER" id="PTHR39327">
    <property type="match status" value="1"/>
</dbReference>
<evidence type="ECO:0000313" key="2">
    <source>
        <dbReference type="Proteomes" id="UP000063964"/>
    </source>
</evidence>
<dbReference type="InterPro" id="IPR010319">
    <property type="entry name" value="Transglutaminase-like_Cys_pept"/>
</dbReference>
<protein>
    <recommendedName>
        <fullName evidence="3">Transglutaminase</fullName>
    </recommendedName>
</protein>
<dbReference type="Gene3D" id="3.10.620.30">
    <property type="match status" value="1"/>
</dbReference>
<name>A0A109WAW8_9BACT</name>
<dbReference type="InterPro" id="IPR038765">
    <property type="entry name" value="Papain-like_cys_pep_sf"/>
</dbReference>
<sequence length="215" mass="24888">MRAAVPVLAALLVAGLFFPARAWPDMASMRLFQSASFRGNFDALPKWKRVLKKAEGEIRRFQTCSGQCPPGASSWRRIMARARDRQPLEQIRMVNEFFNKWPYRLDEEAYGVSDWWATPQEFLKISGDCEDYAIIKYFALRELGFAPGALRIVVLKDRIRNIGHAVLAVFLDGEVHVLDNMTDMVFPHTKYRHYVPQYSLNETTRWNHIPLAKKP</sequence>
<dbReference type="PANTHER" id="PTHR39327:SF1">
    <property type="entry name" value="BLR5470 PROTEIN"/>
    <property type="match status" value="1"/>
</dbReference>
<reference evidence="2" key="1">
    <citation type="submission" date="2016-02" db="EMBL/GenBank/DDBJ databases">
        <authorList>
            <person name="Holder M.E."/>
            <person name="Ajami N.J."/>
            <person name="Petrosino J.F."/>
        </authorList>
    </citation>
    <scope>NUCLEOTIDE SEQUENCE [LARGE SCALE GENOMIC DNA]</scope>
    <source>
        <strain evidence="2">DSM 12838</strain>
    </source>
</reference>
<proteinExistence type="predicted"/>
<dbReference type="EMBL" id="CP014230">
    <property type="protein sequence ID" value="AMD92208.1"/>
    <property type="molecule type" value="Genomic_DNA"/>
</dbReference>
<keyword evidence="2" id="KW-1185">Reference proteome</keyword>
<gene>
    <name evidence="1" type="ORF">AXF15_03175</name>
</gene>
<organism evidence="1 2">
    <name type="scientific">Desulfomicrobium orale DSM 12838</name>
    <dbReference type="NCBI Taxonomy" id="888061"/>
    <lineage>
        <taxon>Bacteria</taxon>
        <taxon>Pseudomonadati</taxon>
        <taxon>Thermodesulfobacteriota</taxon>
        <taxon>Desulfovibrionia</taxon>
        <taxon>Desulfovibrionales</taxon>
        <taxon>Desulfomicrobiaceae</taxon>
        <taxon>Desulfomicrobium</taxon>
    </lineage>
</organism>
<dbReference type="SUPFAM" id="SSF54001">
    <property type="entry name" value="Cysteine proteinases"/>
    <property type="match status" value="1"/>
</dbReference>